<organism evidence="2 3">
    <name type="scientific">Diaphorobacter ruginosibacter</name>
    <dbReference type="NCBI Taxonomy" id="1715720"/>
    <lineage>
        <taxon>Bacteria</taxon>
        <taxon>Pseudomonadati</taxon>
        <taxon>Pseudomonadota</taxon>
        <taxon>Betaproteobacteria</taxon>
        <taxon>Burkholderiales</taxon>
        <taxon>Comamonadaceae</taxon>
        <taxon>Diaphorobacter</taxon>
    </lineage>
</organism>
<dbReference type="RefSeq" id="WP_187598489.1">
    <property type="nucleotide sequence ID" value="NZ_CP060714.1"/>
</dbReference>
<dbReference type="Proteomes" id="UP000515811">
    <property type="component" value="Chromosome"/>
</dbReference>
<feature type="compositionally biased region" description="Basic and acidic residues" evidence="1">
    <location>
        <begin position="68"/>
        <end position="78"/>
    </location>
</feature>
<reference evidence="2 3" key="1">
    <citation type="submission" date="2020-08" db="EMBL/GenBank/DDBJ databases">
        <title>Genome sequence of Diaphorobacter ruginosibacter DSM 27467T.</title>
        <authorList>
            <person name="Hyun D.-W."/>
            <person name="Bae J.-W."/>
        </authorList>
    </citation>
    <scope>NUCLEOTIDE SEQUENCE [LARGE SCALE GENOMIC DNA]</scope>
    <source>
        <strain evidence="2 3">DSM 27467</strain>
    </source>
</reference>
<sequence>MADEERKAELKFGVDGTEVQAGLDQINRGVKDMAQSVARAGETAAKGISSMGDGADKAAQKVAGSQRKISEGIKRTSDDMEAGARAAQRSMERQTAALASGTASVGKYNAAYYQSLSAIRGWGEPKAWELGSARPHH</sequence>
<gene>
    <name evidence="2" type="ORF">H9K76_05175</name>
</gene>
<protein>
    <submittedName>
        <fullName evidence="2">Uncharacterized protein</fullName>
    </submittedName>
</protein>
<proteinExistence type="predicted"/>
<evidence type="ECO:0000256" key="1">
    <source>
        <dbReference type="SAM" id="MobiDB-lite"/>
    </source>
</evidence>
<dbReference type="KEGG" id="drg:H9K76_05175"/>
<feature type="region of interest" description="Disordered" evidence="1">
    <location>
        <begin position="61"/>
        <end position="81"/>
    </location>
</feature>
<dbReference type="AlphaFoldDB" id="A0A7G9RRM0"/>
<evidence type="ECO:0000313" key="3">
    <source>
        <dbReference type="Proteomes" id="UP000515811"/>
    </source>
</evidence>
<dbReference type="EMBL" id="CP060714">
    <property type="protein sequence ID" value="QNN58245.1"/>
    <property type="molecule type" value="Genomic_DNA"/>
</dbReference>
<evidence type="ECO:0000313" key="2">
    <source>
        <dbReference type="EMBL" id="QNN58245.1"/>
    </source>
</evidence>
<name>A0A7G9RRM0_9BURK</name>
<accession>A0A7G9RRM0</accession>
<keyword evidence="3" id="KW-1185">Reference proteome</keyword>